<dbReference type="OrthoDB" id="37928at2157"/>
<dbReference type="AlphaFoldDB" id="A0A256JIX5"/>
<dbReference type="Pfam" id="PF14535">
    <property type="entry name" value="AMP-binding_C_2"/>
    <property type="match status" value="1"/>
</dbReference>
<dbReference type="Proteomes" id="UP000216758">
    <property type="component" value="Unassembled WGS sequence"/>
</dbReference>
<feature type="domain" description="AMP-dependent ligase C-terminal" evidence="1">
    <location>
        <begin position="308"/>
        <end position="354"/>
    </location>
</feature>
<evidence type="ECO:0000313" key="3">
    <source>
        <dbReference type="Proteomes" id="UP000216758"/>
    </source>
</evidence>
<keyword evidence="2" id="KW-0436">Ligase</keyword>
<comment type="caution">
    <text evidence="2">The sequence shown here is derived from an EMBL/GenBank/DDBJ whole genome shotgun (WGS) entry which is preliminary data.</text>
</comment>
<gene>
    <name evidence="2" type="ORF">DJ78_13145</name>
</gene>
<name>A0A256JIX5_HALEZ</name>
<dbReference type="PANTHER" id="PTHR43845">
    <property type="entry name" value="BLR5969 PROTEIN"/>
    <property type="match status" value="1"/>
</dbReference>
<dbReference type="InterPro" id="IPR028154">
    <property type="entry name" value="AMP-dep_Lig_C"/>
</dbReference>
<dbReference type="GO" id="GO:0016874">
    <property type="term" value="F:ligase activity"/>
    <property type="evidence" value="ECO:0007669"/>
    <property type="project" value="UniProtKB-KW"/>
</dbReference>
<evidence type="ECO:0000313" key="2">
    <source>
        <dbReference type="EMBL" id="OYR68710.1"/>
    </source>
</evidence>
<dbReference type="SUPFAM" id="SSF56801">
    <property type="entry name" value="Acetyl-CoA synthetase-like"/>
    <property type="match status" value="1"/>
</dbReference>
<dbReference type="EMBL" id="NHPB01000089">
    <property type="protein sequence ID" value="OYR68710.1"/>
    <property type="molecule type" value="Genomic_DNA"/>
</dbReference>
<sequence>MYDDSTLAAVGEQLERVADRDFYAEKFADAGVDPTAVDSWADFRSLPFTTAGELEADFEAAPPSGSLYDGAAMVTFSPMGEQLRPVFDTADDLEAQAAANADVLERAGVEPGDRVVNTFGYELFGTGYVLHRALERLGAEVFPLGPGDSEQAAATIEAYDVDAVVGNPSFALKIGAEGGSVDTFVGAGEPFTSIPGRREAVKDALDASTAVDYFGTRHIMPVAAETAAEDGLRVVDDYAVVEVVDPDTGEVLDAGKRGEVVVTHLRKAGVPLVRYRTGDLAELAVRDGTVVLPDGVIGRTDERLKVKGVKVYPESIETVLAGFEGLTGEYRVEVSQPETTDRLVVICEGEADADADELRAALGDRLIVTPDAVELVADLDEPGVVDERY</sequence>
<accession>A0A256JIX5</accession>
<dbReference type="RefSeq" id="WP_094583364.1">
    <property type="nucleotide sequence ID" value="NZ_NHPB01000089.1"/>
</dbReference>
<dbReference type="PANTHER" id="PTHR43845:SF1">
    <property type="entry name" value="BLR5969 PROTEIN"/>
    <property type="match status" value="1"/>
</dbReference>
<protein>
    <submittedName>
        <fullName evidence="2">CoA ligase</fullName>
    </submittedName>
</protein>
<dbReference type="Gene3D" id="3.40.50.12780">
    <property type="entry name" value="N-terminal domain of ligase-like"/>
    <property type="match status" value="1"/>
</dbReference>
<dbReference type="InterPro" id="IPR042099">
    <property type="entry name" value="ANL_N_sf"/>
</dbReference>
<reference evidence="2 3" key="1">
    <citation type="journal article" date="2014" name="Front. Microbiol.">
        <title>Population and genomic analysis of the genus Halorubrum.</title>
        <authorList>
            <person name="Fullmer M.S."/>
            <person name="Soucy S.M."/>
            <person name="Swithers K.S."/>
            <person name="Makkay A.M."/>
            <person name="Wheeler R."/>
            <person name="Ventosa A."/>
            <person name="Gogarten J.P."/>
            <person name="Papke R.T."/>
        </authorList>
    </citation>
    <scope>NUCLEOTIDE SEQUENCE [LARGE SCALE GENOMIC DNA]</scope>
    <source>
        <strain evidence="2 3">G37</strain>
    </source>
</reference>
<evidence type="ECO:0000259" key="1">
    <source>
        <dbReference type="Pfam" id="PF14535"/>
    </source>
</evidence>
<proteinExistence type="predicted"/>
<organism evidence="2 3">
    <name type="scientific">Halorubrum ezzemoulense</name>
    <name type="common">Halorubrum chaoviator</name>
    <dbReference type="NCBI Taxonomy" id="337243"/>
    <lineage>
        <taxon>Archaea</taxon>
        <taxon>Methanobacteriati</taxon>
        <taxon>Methanobacteriota</taxon>
        <taxon>Stenosarchaea group</taxon>
        <taxon>Halobacteria</taxon>
        <taxon>Halobacteriales</taxon>
        <taxon>Haloferacaceae</taxon>
        <taxon>Halorubrum</taxon>
    </lineage>
</organism>
<dbReference type="Gene3D" id="3.30.300.30">
    <property type="match status" value="1"/>
</dbReference>
<dbReference type="InterPro" id="IPR045851">
    <property type="entry name" value="AMP-bd_C_sf"/>
</dbReference>